<organism evidence="2 3">
    <name type="scientific">Pleurodeles waltl</name>
    <name type="common">Iberian ribbed newt</name>
    <dbReference type="NCBI Taxonomy" id="8319"/>
    <lineage>
        <taxon>Eukaryota</taxon>
        <taxon>Metazoa</taxon>
        <taxon>Chordata</taxon>
        <taxon>Craniata</taxon>
        <taxon>Vertebrata</taxon>
        <taxon>Euteleostomi</taxon>
        <taxon>Amphibia</taxon>
        <taxon>Batrachia</taxon>
        <taxon>Caudata</taxon>
        <taxon>Salamandroidea</taxon>
        <taxon>Salamandridae</taxon>
        <taxon>Pleurodelinae</taxon>
        <taxon>Pleurodeles</taxon>
    </lineage>
</organism>
<reference evidence="2" key="1">
    <citation type="journal article" date="2022" name="bioRxiv">
        <title>Sequencing and chromosome-scale assembly of the giantPleurodeles waltlgenome.</title>
        <authorList>
            <person name="Brown T."/>
            <person name="Elewa A."/>
            <person name="Iarovenko S."/>
            <person name="Subramanian E."/>
            <person name="Araus A.J."/>
            <person name="Petzold A."/>
            <person name="Susuki M."/>
            <person name="Suzuki K.-i.T."/>
            <person name="Hayashi T."/>
            <person name="Toyoda A."/>
            <person name="Oliveira C."/>
            <person name="Osipova E."/>
            <person name="Leigh N.D."/>
            <person name="Simon A."/>
            <person name="Yun M.H."/>
        </authorList>
    </citation>
    <scope>NUCLEOTIDE SEQUENCE</scope>
    <source>
        <strain evidence="2">20211129_DDA</strain>
        <tissue evidence="2">Liver</tissue>
    </source>
</reference>
<evidence type="ECO:0000313" key="2">
    <source>
        <dbReference type="EMBL" id="KAJ1190536.1"/>
    </source>
</evidence>
<protein>
    <submittedName>
        <fullName evidence="2">Uncharacterized protein</fullName>
    </submittedName>
</protein>
<dbReference type="AlphaFoldDB" id="A0AAV7UPM6"/>
<feature type="region of interest" description="Disordered" evidence="1">
    <location>
        <begin position="128"/>
        <end position="183"/>
    </location>
</feature>
<feature type="compositionally biased region" description="Polar residues" evidence="1">
    <location>
        <begin position="165"/>
        <end position="180"/>
    </location>
</feature>
<feature type="compositionally biased region" description="Gly residues" evidence="1">
    <location>
        <begin position="225"/>
        <end position="244"/>
    </location>
</feature>
<dbReference type="Proteomes" id="UP001066276">
    <property type="component" value="Chromosome 3_1"/>
</dbReference>
<feature type="region of interest" description="Disordered" evidence="1">
    <location>
        <begin position="215"/>
        <end position="257"/>
    </location>
</feature>
<accession>A0AAV7UPM6</accession>
<evidence type="ECO:0000256" key="1">
    <source>
        <dbReference type="SAM" id="MobiDB-lite"/>
    </source>
</evidence>
<feature type="region of interest" description="Disordered" evidence="1">
    <location>
        <begin position="60"/>
        <end position="116"/>
    </location>
</feature>
<dbReference type="EMBL" id="JANPWB010000005">
    <property type="protein sequence ID" value="KAJ1190536.1"/>
    <property type="molecule type" value="Genomic_DNA"/>
</dbReference>
<evidence type="ECO:0000313" key="3">
    <source>
        <dbReference type="Proteomes" id="UP001066276"/>
    </source>
</evidence>
<gene>
    <name evidence="2" type="ORF">NDU88_007274</name>
</gene>
<keyword evidence="3" id="KW-1185">Reference proteome</keyword>
<proteinExistence type="predicted"/>
<comment type="caution">
    <text evidence="2">The sequence shown here is derived from an EMBL/GenBank/DDBJ whole genome shotgun (WGS) entry which is preliminary data.</text>
</comment>
<name>A0AAV7UPM6_PLEWA</name>
<sequence length="257" mass="25888">MLRRSRPRFGFLVKPAGPTFSGLVSPTFSGLGQNGAPCACFCGRHNGRCCSVPLGRSRASSEVGRGRGCSSSTPPVSIMGPRAGPEVSNVAGEAGAGTRGARPARGPMEASTDSGGVEQGILHQEGEAGSGSVVQGPQAAADGGAHSVRAPEQRKARGRAKQGWGPSQPTQQSGARQETTMAGYDQRQAAEGCAGHMGGPFGAVWEAQEHRLVHSGHRGKNPGAEAGGGGGRRALGPGLPGEGGVFRQEAATGAEFG</sequence>